<protein>
    <recommendedName>
        <fullName evidence="4">DUF3971 domain-containing protein</fullName>
    </recommendedName>
</protein>
<dbReference type="Proteomes" id="UP001597033">
    <property type="component" value="Unassembled WGS sequence"/>
</dbReference>
<dbReference type="EMBL" id="JBHTKN010000002">
    <property type="protein sequence ID" value="MFD1041495.1"/>
    <property type="molecule type" value="Genomic_DNA"/>
</dbReference>
<dbReference type="RefSeq" id="WP_162377870.1">
    <property type="nucleotide sequence ID" value="NZ_JBHTKN010000002.1"/>
</dbReference>
<organism evidence="2 3">
    <name type="scientific">Pseudoxanthomonas kaohsiungensis</name>
    <dbReference type="NCBI Taxonomy" id="283923"/>
    <lineage>
        <taxon>Bacteria</taxon>
        <taxon>Pseudomonadati</taxon>
        <taxon>Pseudomonadota</taxon>
        <taxon>Gammaproteobacteria</taxon>
        <taxon>Lysobacterales</taxon>
        <taxon>Lysobacteraceae</taxon>
        <taxon>Pseudoxanthomonas</taxon>
    </lineage>
</organism>
<proteinExistence type="predicted"/>
<gene>
    <name evidence="2" type="ORF">ACFQ2N_03920</name>
</gene>
<keyword evidence="1" id="KW-0812">Transmembrane</keyword>
<sequence>MEARTRTFDSISGAIRRGWAGWLDFWRSRPRWLRRTLWTLLVVYGVYLLLGNLFLNTPLGPWTANRQPEKFQAQWGRAFTLYPGHVVARDVRLQGQVRQIYWDVQAQRMRGRLALWPLLRKEIRVPEVVASGVTGGARHVERNGEPPPPRPGGWTLLFDRIAADHVLRGHFDELVLEGDGQAVFGFSKQLRGGPMQILPSSLHFDGARLLADGDPLLDRIRVDGSFAMKRHTRAQAPGMRKLLLTDGSVSIDGEGSSLRGYFDPQGRFHVATTPGGGQLHARLEMRDGVLQPGGTLSWTAPMRGVGITGAPLGGQLQVQASVDDDIALRLQVPQRDGGVLDVDAEMRLQGRELPTQGGLPAVLPRASGHVVGHWRFPSLAWVTTMFNAPDWLQLDGSGDLVADLRLDQGRPAPGSHVELPQVAVTAVVMDNHISGQGRVRADLVAQGDGPLQTRLAVQLDGYSIAGAAGTGAPYAKGDDLQLDLTIEGRPMQGAAMGATSAHLRFTDAQVPDLRVYNRFLSEQMRIDGGSGTASADLRLDGVGNIGHGTVGVEGHAARMSMGGRQLKGDVALDAQLRRADLAQREFVLDGSQVRLRNVNFQSADGKARQGWWANVDLPSARIDLAAPDSVSGKVKVQARDVGFLLDLFGSGQGYPRWMDRLVDSGQVQARAQVQWQGDTLVLDSVHASNDRYEVQARLRLADGQRQGQLLARMGLLSAGVDLRNGQRDMHLVRAQEWFKGQPAMLR</sequence>
<evidence type="ECO:0008006" key="4">
    <source>
        <dbReference type="Google" id="ProtNLM"/>
    </source>
</evidence>
<keyword evidence="3" id="KW-1185">Reference proteome</keyword>
<evidence type="ECO:0000313" key="3">
    <source>
        <dbReference type="Proteomes" id="UP001597033"/>
    </source>
</evidence>
<evidence type="ECO:0000313" key="2">
    <source>
        <dbReference type="EMBL" id="MFD1041495.1"/>
    </source>
</evidence>
<name>A0ABW3LU56_9GAMM</name>
<evidence type="ECO:0000256" key="1">
    <source>
        <dbReference type="SAM" id="Phobius"/>
    </source>
</evidence>
<keyword evidence="1" id="KW-0472">Membrane</keyword>
<reference evidence="3" key="1">
    <citation type="journal article" date="2019" name="Int. J. Syst. Evol. Microbiol.">
        <title>The Global Catalogue of Microorganisms (GCM) 10K type strain sequencing project: providing services to taxonomists for standard genome sequencing and annotation.</title>
        <authorList>
            <consortium name="The Broad Institute Genomics Platform"/>
            <consortium name="The Broad Institute Genome Sequencing Center for Infectious Disease"/>
            <person name="Wu L."/>
            <person name="Ma J."/>
        </authorList>
    </citation>
    <scope>NUCLEOTIDE SEQUENCE [LARGE SCALE GENOMIC DNA]</scope>
    <source>
        <strain evidence="3">CCUG 55854</strain>
    </source>
</reference>
<feature type="transmembrane region" description="Helical" evidence="1">
    <location>
        <begin position="37"/>
        <end position="55"/>
    </location>
</feature>
<accession>A0ABW3LU56</accession>
<keyword evidence="1" id="KW-1133">Transmembrane helix</keyword>
<comment type="caution">
    <text evidence="2">The sequence shown here is derived from an EMBL/GenBank/DDBJ whole genome shotgun (WGS) entry which is preliminary data.</text>
</comment>